<gene>
    <name evidence="1" type="ORF">Vadar_013924</name>
</gene>
<dbReference type="EMBL" id="CM037156">
    <property type="protein sequence ID" value="KAH7837440.1"/>
    <property type="molecule type" value="Genomic_DNA"/>
</dbReference>
<name>A0ACB7XA15_9ERIC</name>
<reference evidence="1 2" key="1">
    <citation type="journal article" date="2021" name="Hortic Res">
        <title>High-quality reference genome and annotation aids understanding of berry development for evergreen blueberry (Vaccinium darrowii).</title>
        <authorList>
            <person name="Yu J."/>
            <person name="Hulse-Kemp A.M."/>
            <person name="Babiker E."/>
            <person name="Staton M."/>
        </authorList>
    </citation>
    <scope>NUCLEOTIDE SEQUENCE [LARGE SCALE GENOMIC DNA]</scope>
    <source>
        <strain evidence="2">cv. NJ 8807/NJ 8810</strain>
        <tissue evidence="1">Young leaf</tissue>
    </source>
</reference>
<dbReference type="Proteomes" id="UP000828048">
    <property type="component" value="Chromosome 6"/>
</dbReference>
<evidence type="ECO:0000313" key="2">
    <source>
        <dbReference type="Proteomes" id="UP000828048"/>
    </source>
</evidence>
<evidence type="ECO:0000313" key="1">
    <source>
        <dbReference type="EMBL" id="KAH7837440.1"/>
    </source>
</evidence>
<sequence length="364" mass="39917">MKTMSGKVVVAIMAMATVMPLFIEATMDYLPIRALAAKNNVTCILVFGDSSVDPGNNNHLPLAPKGNFPPYGKDLFNGHPTGRLSNGRLATDFIAEALGYTSIIPAFLDPTLTSRDLLHGVSFASAGSGYDELTSNFSNALSVSNQLEYFKHYKIHLGHFVGDIKAEEITSNAIYVLSMGSNDILQNYYRELVRNQQFTPKQYVNFLATRMLHAVQGMHSLGARRLAVVGLCPLGCVPLVRTLKDLPDNKCDDEYNGVAHYFNSKLQQNLATIKASLGMQIAYIDIYSVMSSAISSPKKYGFEVSSKGCCGTGKYEYSETCRGMSTCPDPSKYVFWDAAHPTQRMYEILAGKALKSIVDGYSNN</sequence>
<comment type="caution">
    <text evidence="1">The sequence shown here is derived from an EMBL/GenBank/DDBJ whole genome shotgun (WGS) entry which is preliminary data.</text>
</comment>
<accession>A0ACB7XA15</accession>
<organism evidence="1 2">
    <name type="scientific">Vaccinium darrowii</name>
    <dbReference type="NCBI Taxonomy" id="229202"/>
    <lineage>
        <taxon>Eukaryota</taxon>
        <taxon>Viridiplantae</taxon>
        <taxon>Streptophyta</taxon>
        <taxon>Embryophyta</taxon>
        <taxon>Tracheophyta</taxon>
        <taxon>Spermatophyta</taxon>
        <taxon>Magnoliopsida</taxon>
        <taxon>eudicotyledons</taxon>
        <taxon>Gunneridae</taxon>
        <taxon>Pentapetalae</taxon>
        <taxon>asterids</taxon>
        <taxon>Ericales</taxon>
        <taxon>Ericaceae</taxon>
        <taxon>Vaccinioideae</taxon>
        <taxon>Vaccinieae</taxon>
        <taxon>Vaccinium</taxon>
    </lineage>
</organism>
<protein>
    <submittedName>
        <fullName evidence="1">Uncharacterized protein</fullName>
    </submittedName>
</protein>
<keyword evidence="2" id="KW-1185">Reference proteome</keyword>
<proteinExistence type="predicted"/>